<dbReference type="Gene3D" id="3.90.180.10">
    <property type="entry name" value="Medium-chain alcohol dehydrogenases, catalytic domain"/>
    <property type="match status" value="1"/>
</dbReference>
<dbReference type="PROSITE" id="PS00059">
    <property type="entry name" value="ADH_ZINC"/>
    <property type="match status" value="1"/>
</dbReference>
<dbReference type="Pfam" id="PF08240">
    <property type="entry name" value="ADH_N"/>
    <property type="match status" value="1"/>
</dbReference>
<dbReference type="InterPro" id="IPR047109">
    <property type="entry name" value="CAD-like"/>
</dbReference>
<sequence>MTNAPENAVGRRAALGTALAATVGAAVLDPLATGGMVCARPVAPKGTPASGYAAKGATAALAPFEFLRRAVGPTDVRLDVLFCGVCHSDIHTARNEWGGTVYPCLPGHEIVGRVTAVGDKVSRLKVGDTAAVGCLVDSCQHCRSCAAGLEQYCETGATFTYNSPDKEPGAITYGGYSTAVVVTEKFVVKVPAKLDPAGAAPLLCAGVTTYSPMRHWKVQAGQKVAVVGIGGLGHVAVKIAKALGARPFAVTSSPGKVKDAQRLGAEGPSSRPTRGR</sequence>
<dbReference type="CDD" id="cd05283">
    <property type="entry name" value="CAD1"/>
    <property type="match status" value="1"/>
</dbReference>
<dbReference type="Gene3D" id="3.40.50.720">
    <property type="entry name" value="NAD(P)-binding Rossmann-like Domain"/>
    <property type="match status" value="1"/>
</dbReference>
<keyword evidence="2" id="KW-0862">Zinc</keyword>
<dbReference type="InterPro" id="IPR013154">
    <property type="entry name" value="ADH-like_N"/>
</dbReference>
<gene>
    <name evidence="6" type="ORF">FTUN_2730</name>
</gene>
<dbReference type="SUPFAM" id="SSF51735">
    <property type="entry name" value="NAD(P)-binding Rossmann-fold domains"/>
    <property type="match status" value="1"/>
</dbReference>
<name>A0A6M5YPM8_9BACT</name>
<dbReference type="InterPro" id="IPR011032">
    <property type="entry name" value="GroES-like_sf"/>
</dbReference>
<dbReference type="AlphaFoldDB" id="A0A6M5YPM8"/>
<dbReference type="Proteomes" id="UP000503447">
    <property type="component" value="Chromosome"/>
</dbReference>
<dbReference type="GO" id="GO:0004022">
    <property type="term" value="F:alcohol dehydrogenase (NAD+) activity"/>
    <property type="evidence" value="ECO:0007669"/>
    <property type="project" value="UniProtKB-EC"/>
</dbReference>
<feature type="domain" description="Alcohol dehydrogenase-like N-terminal" evidence="5">
    <location>
        <begin position="72"/>
        <end position="191"/>
    </location>
</feature>
<dbReference type="PANTHER" id="PTHR42683">
    <property type="entry name" value="ALDEHYDE REDUCTASE"/>
    <property type="match status" value="1"/>
</dbReference>
<protein>
    <submittedName>
        <fullName evidence="6">Alcohol dehydrogenase</fullName>
        <ecNumber evidence="6">1.1.1.1</ecNumber>
    </submittedName>
</protein>
<feature type="region of interest" description="Disordered" evidence="4">
    <location>
        <begin position="250"/>
        <end position="276"/>
    </location>
</feature>
<keyword evidence="7" id="KW-1185">Reference proteome</keyword>
<dbReference type="InterPro" id="IPR002328">
    <property type="entry name" value="ADH_Zn_CS"/>
</dbReference>
<dbReference type="KEGG" id="ftj:FTUN_2730"/>
<evidence type="ECO:0000256" key="3">
    <source>
        <dbReference type="ARBA" id="ARBA00023002"/>
    </source>
</evidence>
<dbReference type="GO" id="GO:0008270">
    <property type="term" value="F:zinc ion binding"/>
    <property type="evidence" value="ECO:0007669"/>
    <property type="project" value="InterPro"/>
</dbReference>
<evidence type="ECO:0000256" key="2">
    <source>
        <dbReference type="ARBA" id="ARBA00022833"/>
    </source>
</evidence>
<dbReference type="EC" id="1.1.1.1" evidence="6"/>
<keyword evidence="1" id="KW-0479">Metal-binding</keyword>
<dbReference type="InterPro" id="IPR006311">
    <property type="entry name" value="TAT_signal"/>
</dbReference>
<keyword evidence="3 6" id="KW-0560">Oxidoreductase</keyword>
<evidence type="ECO:0000313" key="7">
    <source>
        <dbReference type="Proteomes" id="UP000503447"/>
    </source>
</evidence>
<evidence type="ECO:0000259" key="5">
    <source>
        <dbReference type="Pfam" id="PF08240"/>
    </source>
</evidence>
<dbReference type="SUPFAM" id="SSF50129">
    <property type="entry name" value="GroES-like"/>
    <property type="match status" value="1"/>
</dbReference>
<evidence type="ECO:0000256" key="1">
    <source>
        <dbReference type="ARBA" id="ARBA00022723"/>
    </source>
</evidence>
<organism evidence="6 7">
    <name type="scientific">Frigoriglobus tundricola</name>
    <dbReference type="NCBI Taxonomy" id="2774151"/>
    <lineage>
        <taxon>Bacteria</taxon>
        <taxon>Pseudomonadati</taxon>
        <taxon>Planctomycetota</taxon>
        <taxon>Planctomycetia</taxon>
        <taxon>Gemmatales</taxon>
        <taxon>Gemmataceae</taxon>
        <taxon>Frigoriglobus</taxon>
    </lineage>
</organism>
<dbReference type="InterPro" id="IPR036291">
    <property type="entry name" value="NAD(P)-bd_dom_sf"/>
</dbReference>
<dbReference type="EMBL" id="CP053452">
    <property type="protein sequence ID" value="QJW95191.1"/>
    <property type="molecule type" value="Genomic_DNA"/>
</dbReference>
<evidence type="ECO:0000256" key="4">
    <source>
        <dbReference type="SAM" id="MobiDB-lite"/>
    </source>
</evidence>
<reference evidence="7" key="1">
    <citation type="submission" date="2020-05" db="EMBL/GenBank/DDBJ databases">
        <title>Frigoriglobus tundricola gen. nov., sp. nov., a psychrotolerant cellulolytic planctomycete of the family Gemmataceae with two divergent copies of 16S rRNA gene.</title>
        <authorList>
            <person name="Kulichevskaya I.S."/>
            <person name="Ivanova A.A."/>
            <person name="Naumoff D.G."/>
            <person name="Beletsky A.V."/>
            <person name="Rijpstra W.I.C."/>
            <person name="Sinninghe Damste J.S."/>
            <person name="Mardanov A.V."/>
            <person name="Ravin N.V."/>
            <person name="Dedysh S.N."/>
        </authorList>
    </citation>
    <scope>NUCLEOTIDE SEQUENCE [LARGE SCALE GENOMIC DNA]</scope>
    <source>
        <strain evidence="7">PL17</strain>
    </source>
</reference>
<dbReference type="PROSITE" id="PS51318">
    <property type="entry name" value="TAT"/>
    <property type="match status" value="1"/>
</dbReference>
<proteinExistence type="predicted"/>
<accession>A0A6M5YPM8</accession>
<evidence type="ECO:0000313" key="6">
    <source>
        <dbReference type="EMBL" id="QJW95191.1"/>
    </source>
</evidence>